<organism evidence="5 6">
    <name type="scientific">Fonsecaea monophora</name>
    <dbReference type="NCBI Taxonomy" id="254056"/>
    <lineage>
        <taxon>Eukaryota</taxon>
        <taxon>Fungi</taxon>
        <taxon>Dikarya</taxon>
        <taxon>Ascomycota</taxon>
        <taxon>Pezizomycotina</taxon>
        <taxon>Eurotiomycetes</taxon>
        <taxon>Chaetothyriomycetidae</taxon>
        <taxon>Chaetothyriales</taxon>
        <taxon>Herpotrichiellaceae</taxon>
        <taxon>Fonsecaea</taxon>
    </lineage>
</organism>
<keyword evidence="2" id="KW-0456">Lyase</keyword>
<dbReference type="RefSeq" id="XP_022513794.1">
    <property type="nucleotide sequence ID" value="XM_022653818.1"/>
</dbReference>
<dbReference type="GO" id="GO:0005737">
    <property type="term" value="C:cytoplasm"/>
    <property type="evidence" value="ECO:0007669"/>
    <property type="project" value="TreeGrafter"/>
</dbReference>
<sequence length="393" mass="42050">MAPFVETLRNRGPFLGTFVTLTSTLSASIVGASGYDCVIIDMEHVPVSALEATHIVHTISSASKGTCLPLVRVPSHGVEWIKWGLDSGASGIVIPMVNTVEEARQIVQKARYPPLGQRSFGPAYAPFADPASDRSIGQYFGDTAPGLAVFPMIESASGVENADAILATEGVSGAFVGPFDLRCSLGLPGGDGKEDRFLDALKRIVAAGKKVGKPLGIYTGSKEQMERNLSLGFEYILYHGDSTLLAVAAKASVEEGRSVIQQKFWGASTTTLTRLADFERKLRPMVPKAQQEEPGDKEGQENVSLVSEQRCVLETATQLDSYPPGIEIVPATTDGQFSSAQTHPESGEQALPDVGMRDFALVEDLSGPLNRGVVNENGSQVYLDNVFSKTWDD</sequence>
<dbReference type="SUPFAM" id="SSF51621">
    <property type="entry name" value="Phosphoenolpyruvate/pyruvate domain"/>
    <property type="match status" value="1"/>
</dbReference>
<dbReference type="Proteomes" id="UP000077002">
    <property type="component" value="Unassembled WGS sequence"/>
</dbReference>
<dbReference type="Gene3D" id="3.20.20.60">
    <property type="entry name" value="Phosphoenolpyruvate-binding domains"/>
    <property type="match status" value="1"/>
</dbReference>
<dbReference type="EMBL" id="LVKK01000020">
    <property type="protein sequence ID" value="OAG41842.1"/>
    <property type="molecule type" value="Genomic_DNA"/>
</dbReference>
<feature type="compositionally biased region" description="Basic and acidic residues" evidence="3">
    <location>
        <begin position="290"/>
        <end position="300"/>
    </location>
</feature>
<dbReference type="GO" id="GO:0046872">
    <property type="term" value="F:metal ion binding"/>
    <property type="evidence" value="ECO:0007669"/>
    <property type="project" value="UniProtKB-KW"/>
</dbReference>
<evidence type="ECO:0000256" key="2">
    <source>
        <dbReference type="ARBA" id="ARBA00023239"/>
    </source>
</evidence>
<evidence type="ECO:0000256" key="1">
    <source>
        <dbReference type="ARBA" id="ARBA00022723"/>
    </source>
</evidence>
<evidence type="ECO:0000259" key="4">
    <source>
        <dbReference type="Pfam" id="PF03328"/>
    </source>
</evidence>
<feature type="domain" description="HpcH/HpaI aldolase/citrate lyase" evidence="4">
    <location>
        <begin position="16"/>
        <end position="213"/>
    </location>
</feature>
<dbReference type="InterPro" id="IPR005000">
    <property type="entry name" value="Aldolase/citrate-lyase_domain"/>
</dbReference>
<feature type="region of interest" description="Disordered" evidence="3">
    <location>
        <begin position="285"/>
        <end position="305"/>
    </location>
</feature>
<accession>A0A177FEG9</accession>
<evidence type="ECO:0000313" key="5">
    <source>
        <dbReference type="EMBL" id="OAG41842.1"/>
    </source>
</evidence>
<protein>
    <submittedName>
        <fullName evidence="5">Hsp60-like protein</fullName>
    </submittedName>
</protein>
<name>A0A177FEG9_9EURO</name>
<dbReference type="AlphaFoldDB" id="A0A177FEG9"/>
<dbReference type="Pfam" id="PF03328">
    <property type="entry name" value="HpcH_HpaI"/>
    <property type="match status" value="1"/>
</dbReference>
<dbReference type="InterPro" id="IPR040442">
    <property type="entry name" value="Pyrv_kinase-like_dom_sf"/>
</dbReference>
<dbReference type="PANTHER" id="PTHR30502:SF8">
    <property type="entry name" value="SYNTHASE, PUTATIVE-RELATED"/>
    <property type="match status" value="1"/>
</dbReference>
<reference evidence="5 6" key="1">
    <citation type="submission" date="2016-03" db="EMBL/GenBank/DDBJ databases">
        <title>Draft genome sequence of the Fonsecaea monophora CBS 269.37.</title>
        <authorList>
            <person name="Bombassaro A."/>
            <person name="Vinicius W.A."/>
            <person name="De Hoog S."/>
            <person name="Sun J."/>
            <person name="Souza E.M."/>
            <person name="Raittz R.T."/>
            <person name="Costa F."/>
            <person name="Leao A.C."/>
            <person name="Tadra-Sfeir M.Z."/>
            <person name="Baura V."/>
            <person name="Balsanelli E."/>
            <person name="Pedrosa F.O."/>
            <person name="Moreno L.F."/>
            <person name="Steffens M.B."/>
            <person name="Xi L."/>
            <person name="Bocca A.L."/>
            <person name="Felipe M.S."/>
            <person name="Teixeira M."/>
            <person name="Telles Filho F.Q."/>
            <person name="Azevedo C.M."/>
            <person name="Gomes R."/>
            <person name="Vicente V.A."/>
        </authorList>
    </citation>
    <scope>NUCLEOTIDE SEQUENCE [LARGE SCALE GENOMIC DNA]</scope>
    <source>
        <strain evidence="5 6">CBS 269.37</strain>
    </source>
</reference>
<dbReference type="InterPro" id="IPR050251">
    <property type="entry name" value="HpcH-HpaI_aldolase"/>
</dbReference>
<gene>
    <name evidence="5" type="ORF">AYO21_03845</name>
</gene>
<evidence type="ECO:0000256" key="3">
    <source>
        <dbReference type="SAM" id="MobiDB-lite"/>
    </source>
</evidence>
<dbReference type="GO" id="GO:0016832">
    <property type="term" value="F:aldehyde-lyase activity"/>
    <property type="evidence" value="ECO:0007669"/>
    <property type="project" value="TreeGrafter"/>
</dbReference>
<keyword evidence="1" id="KW-0479">Metal-binding</keyword>
<keyword evidence="6" id="KW-1185">Reference proteome</keyword>
<dbReference type="OrthoDB" id="1621678at2759"/>
<proteinExistence type="predicted"/>
<dbReference type="PANTHER" id="PTHR30502">
    <property type="entry name" value="2-KETO-3-DEOXY-L-RHAMNONATE ALDOLASE"/>
    <property type="match status" value="1"/>
</dbReference>
<dbReference type="InterPro" id="IPR015813">
    <property type="entry name" value="Pyrv/PenolPyrv_kinase-like_dom"/>
</dbReference>
<comment type="caution">
    <text evidence="5">The sequence shown here is derived from an EMBL/GenBank/DDBJ whole genome shotgun (WGS) entry which is preliminary data.</text>
</comment>
<evidence type="ECO:0000313" key="6">
    <source>
        <dbReference type="Proteomes" id="UP000077002"/>
    </source>
</evidence>
<dbReference type="GeneID" id="34599015"/>